<evidence type="ECO:0000313" key="10">
    <source>
        <dbReference type="Proteomes" id="UP000019484"/>
    </source>
</evidence>
<keyword evidence="2" id="KW-0479">Metal-binding</keyword>
<dbReference type="SMART" id="SM00906">
    <property type="entry name" value="Fungal_trans"/>
    <property type="match status" value="1"/>
</dbReference>
<dbReference type="PANTHER" id="PTHR31001">
    <property type="entry name" value="UNCHARACTERIZED TRANSCRIPTIONAL REGULATORY PROTEIN"/>
    <property type="match status" value="1"/>
</dbReference>
<feature type="region of interest" description="Disordered" evidence="7">
    <location>
        <begin position="533"/>
        <end position="560"/>
    </location>
</feature>
<feature type="region of interest" description="Disordered" evidence="7">
    <location>
        <begin position="96"/>
        <end position="120"/>
    </location>
</feature>
<evidence type="ECO:0000256" key="6">
    <source>
        <dbReference type="ARBA" id="ARBA00023242"/>
    </source>
</evidence>
<feature type="domain" description="Zn(2)-C6 fungal-type" evidence="8">
    <location>
        <begin position="41"/>
        <end position="71"/>
    </location>
</feature>
<dbReference type="AlphaFoldDB" id="W9YMQ8"/>
<dbReference type="InterPro" id="IPR050613">
    <property type="entry name" value="Sec_Metabolite_Reg"/>
</dbReference>
<proteinExistence type="predicted"/>
<feature type="compositionally biased region" description="Basic and acidic residues" evidence="7">
    <location>
        <begin position="980"/>
        <end position="995"/>
    </location>
</feature>
<dbReference type="STRING" id="1182541.W9YMQ8"/>
<dbReference type="SUPFAM" id="SSF57701">
    <property type="entry name" value="Zn2/Cys6 DNA-binding domain"/>
    <property type="match status" value="1"/>
</dbReference>
<evidence type="ECO:0000256" key="1">
    <source>
        <dbReference type="ARBA" id="ARBA00004123"/>
    </source>
</evidence>
<dbReference type="GO" id="GO:0005634">
    <property type="term" value="C:nucleus"/>
    <property type="evidence" value="ECO:0007669"/>
    <property type="project" value="UniProtKB-SubCell"/>
</dbReference>
<dbReference type="PROSITE" id="PS50048">
    <property type="entry name" value="ZN2_CY6_FUNGAL_2"/>
    <property type="match status" value="1"/>
</dbReference>
<dbReference type="eggNOG" id="ENOG502QVPF">
    <property type="taxonomic scope" value="Eukaryota"/>
</dbReference>
<dbReference type="PANTHER" id="PTHR31001:SF79">
    <property type="entry name" value="ZN(II)2CYS6 TRANSCRIPTION FACTOR (EUROFUNG)"/>
    <property type="match status" value="1"/>
</dbReference>
<evidence type="ECO:0000256" key="3">
    <source>
        <dbReference type="ARBA" id="ARBA00023015"/>
    </source>
</evidence>
<evidence type="ECO:0000256" key="2">
    <source>
        <dbReference type="ARBA" id="ARBA00022723"/>
    </source>
</evidence>
<dbReference type="GO" id="GO:0008270">
    <property type="term" value="F:zinc ion binding"/>
    <property type="evidence" value="ECO:0007669"/>
    <property type="project" value="InterPro"/>
</dbReference>
<dbReference type="GO" id="GO:0006351">
    <property type="term" value="P:DNA-templated transcription"/>
    <property type="evidence" value="ECO:0007669"/>
    <property type="project" value="InterPro"/>
</dbReference>
<dbReference type="HOGENOM" id="CLU_006197_0_0_1"/>
<feature type="region of interest" description="Disordered" evidence="7">
    <location>
        <begin position="1"/>
        <end position="23"/>
    </location>
</feature>
<keyword evidence="10" id="KW-1185">Reference proteome</keyword>
<dbReference type="Proteomes" id="UP000019484">
    <property type="component" value="Unassembled WGS sequence"/>
</dbReference>
<feature type="region of interest" description="Disordered" evidence="7">
    <location>
        <begin position="980"/>
        <end position="1013"/>
    </location>
</feature>
<dbReference type="InterPro" id="IPR007219">
    <property type="entry name" value="XnlR_reg_dom"/>
</dbReference>
<feature type="compositionally biased region" description="Low complexity" evidence="7">
    <location>
        <begin position="105"/>
        <end position="120"/>
    </location>
</feature>
<accession>W9YMQ8</accession>
<dbReference type="RefSeq" id="XP_007726240.1">
    <property type="nucleotide sequence ID" value="XM_007728050.1"/>
</dbReference>
<dbReference type="Gene3D" id="4.10.240.10">
    <property type="entry name" value="Zn(2)-C6 fungal-type DNA-binding domain"/>
    <property type="match status" value="1"/>
</dbReference>
<evidence type="ECO:0000256" key="4">
    <source>
        <dbReference type="ARBA" id="ARBA00023125"/>
    </source>
</evidence>
<evidence type="ECO:0000313" key="9">
    <source>
        <dbReference type="EMBL" id="EXJ83554.1"/>
    </source>
</evidence>
<keyword evidence="5" id="KW-0804">Transcription</keyword>
<evidence type="ECO:0000256" key="5">
    <source>
        <dbReference type="ARBA" id="ARBA00023163"/>
    </source>
</evidence>
<gene>
    <name evidence="9" type="ORF">A1O1_07177</name>
</gene>
<dbReference type="InterPro" id="IPR001138">
    <property type="entry name" value="Zn2Cys6_DnaBD"/>
</dbReference>
<dbReference type="EMBL" id="AMWN01000006">
    <property type="protein sequence ID" value="EXJ83554.1"/>
    <property type="molecule type" value="Genomic_DNA"/>
</dbReference>
<keyword evidence="6" id="KW-0539">Nucleus</keyword>
<evidence type="ECO:0000259" key="8">
    <source>
        <dbReference type="PROSITE" id="PS50048"/>
    </source>
</evidence>
<dbReference type="PROSITE" id="PS00463">
    <property type="entry name" value="ZN2_CY6_FUNGAL_1"/>
    <property type="match status" value="1"/>
</dbReference>
<dbReference type="GeneID" id="19162039"/>
<dbReference type="Pfam" id="PF04082">
    <property type="entry name" value="Fungal_trans"/>
    <property type="match status" value="1"/>
</dbReference>
<dbReference type="InterPro" id="IPR036864">
    <property type="entry name" value="Zn2-C6_fun-type_DNA-bd_sf"/>
</dbReference>
<name>W9YMQ8_9EURO</name>
<protein>
    <recommendedName>
        <fullName evidence="8">Zn(2)-C6 fungal-type domain-containing protein</fullName>
    </recommendedName>
</protein>
<dbReference type="GO" id="GO:0003677">
    <property type="term" value="F:DNA binding"/>
    <property type="evidence" value="ECO:0007669"/>
    <property type="project" value="UniProtKB-KW"/>
</dbReference>
<reference evidence="9 10" key="1">
    <citation type="submission" date="2013-03" db="EMBL/GenBank/DDBJ databases">
        <title>The Genome Sequence of Capronia coronata CBS 617.96.</title>
        <authorList>
            <consortium name="The Broad Institute Genomics Platform"/>
            <person name="Cuomo C."/>
            <person name="de Hoog S."/>
            <person name="Gorbushina A."/>
            <person name="Walker B."/>
            <person name="Young S.K."/>
            <person name="Zeng Q."/>
            <person name="Gargeya S."/>
            <person name="Fitzgerald M."/>
            <person name="Haas B."/>
            <person name="Abouelleil A."/>
            <person name="Allen A.W."/>
            <person name="Alvarado L."/>
            <person name="Arachchi H.M."/>
            <person name="Berlin A.M."/>
            <person name="Chapman S.B."/>
            <person name="Gainer-Dewar J."/>
            <person name="Goldberg J."/>
            <person name="Griggs A."/>
            <person name="Gujja S."/>
            <person name="Hansen M."/>
            <person name="Howarth C."/>
            <person name="Imamovic A."/>
            <person name="Ireland A."/>
            <person name="Larimer J."/>
            <person name="McCowan C."/>
            <person name="Murphy C."/>
            <person name="Pearson M."/>
            <person name="Poon T.W."/>
            <person name="Priest M."/>
            <person name="Roberts A."/>
            <person name="Saif S."/>
            <person name="Shea T."/>
            <person name="Sisk P."/>
            <person name="Sykes S."/>
            <person name="Wortman J."/>
            <person name="Nusbaum C."/>
            <person name="Birren B."/>
        </authorList>
    </citation>
    <scope>NUCLEOTIDE SEQUENCE [LARGE SCALE GENOMIC DNA]</scope>
    <source>
        <strain evidence="9 10">CBS 617.96</strain>
    </source>
</reference>
<comment type="caution">
    <text evidence="9">The sequence shown here is derived from an EMBL/GenBank/DDBJ whole genome shotgun (WGS) entry which is preliminary data.</text>
</comment>
<evidence type="ECO:0000256" key="7">
    <source>
        <dbReference type="SAM" id="MobiDB-lite"/>
    </source>
</evidence>
<keyword evidence="3" id="KW-0805">Transcription regulation</keyword>
<dbReference type="Pfam" id="PF00172">
    <property type="entry name" value="Zn_clus"/>
    <property type="match status" value="1"/>
</dbReference>
<dbReference type="OrthoDB" id="3989227at2759"/>
<dbReference type="GO" id="GO:0000981">
    <property type="term" value="F:DNA-binding transcription factor activity, RNA polymerase II-specific"/>
    <property type="evidence" value="ECO:0007669"/>
    <property type="project" value="InterPro"/>
</dbReference>
<dbReference type="CDD" id="cd00067">
    <property type="entry name" value="GAL4"/>
    <property type="match status" value="1"/>
</dbReference>
<dbReference type="SMART" id="SM00066">
    <property type="entry name" value="GAL4"/>
    <property type="match status" value="1"/>
</dbReference>
<comment type="subcellular location">
    <subcellularLocation>
        <location evidence="1">Nucleus</location>
    </subcellularLocation>
</comment>
<dbReference type="CDD" id="cd12148">
    <property type="entry name" value="fungal_TF_MHR"/>
    <property type="match status" value="1"/>
</dbReference>
<keyword evidence="4" id="KW-0238">DNA-binding</keyword>
<organism evidence="9 10">
    <name type="scientific">Capronia coronata CBS 617.96</name>
    <dbReference type="NCBI Taxonomy" id="1182541"/>
    <lineage>
        <taxon>Eukaryota</taxon>
        <taxon>Fungi</taxon>
        <taxon>Dikarya</taxon>
        <taxon>Ascomycota</taxon>
        <taxon>Pezizomycotina</taxon>
        <taxon>Eurotiomycetes</taxon>
        <taxon>Chaetothyriomycetidae</taxon>
        <taxon>Chaetothyriales</taxon>
        <taxon>Herpotrichiellaceae</taxon>
        <taxon>Capronia</taxon>
    </lineage>
</organism>
<sequence length="1117" mass="123985">MFRFGVSHQENEAPPSPLGRSKTSSLMTIKRQITRNRTSYSCVTCRRRKVKCDKVHPVCGGCRKINEQCSYSLDDAASIHAPASLVDGENNAEIKKRKISPPHEAPTASSSISGSSDAASPAQLKAIEEQLFRLTTMIDALRQDADDGLQSQLQELLMPTTSSSDRSPYQRRGLSLDMFKQKIQGPSEDSSDLSRPLSGMKLSNGVQATDDPLWNHISNELDQLNQSMREGRASEYVSPASVQDTRCPPGCTEIAHGHAVAEKDDFWEPTSFHKEASRDFVRCCDPDSTCPVCQTMPFSKSVLLQGIPVRFSPASARHHLLRNLPTRAQSNVLFRCWLSGVYPIMPIINPALLLEGNEALWTYLEAHPSPDSDYPDLEVLGLLYAIWYAAALSISSKGLQRWFPGTTRAKLASGFHDQVVFGLQLGSFTRNITLPKLAALILITSMPVAEEDPIQNSLYMQLAVRLASSMGLHREPTLFDVPKSEEGTRRRLWWQVVQMDVSLVVASGFPSLISEAFCDTNIICEDSDPVLDVDEPQGVHPAQGQGVPSSNDEPEERKRIPSQRTLKLVGRARSVMACALRSVVSIHLGTKMLTNVDMQEMKRVMQESGQEVDTIISQIPARGLPELGFVPDGLKEGQRTLDCDQMMTSPISQKETAYYKTNTSDDELSSPVARYYRPKLAAYNKWARISLSMLKDKLYCVAYGPFLKNAKSKLWNVGRQCALHNSHSFMRKFISLATDPDLEPFRWTWPAMHGPLHAAMISLVDLYERPDSVEAPRSRELIDGIFSLSAPELGIVGGPNGVTAQRPMREGGLEAWDMLRALRSAAWQRAGLDPTVLWTGQDQLQIGLAKPLTGEQRIAQSLREDTVYEAPQPSKDNTAEITATENSARYVVRMAQSEMVHPEAQDGLRCTRTRRNQFLKDIENEVHRGSNRGLVRREGQQAMPFPLSGRLAQCSRNLASTDLPTDHVLELRSHCPKAGDHAFHSSDRVDGDETAHQNGGLISSETDDQVSREGLSISEHRANVDKESHNEVNGTIENGLPPANGLSNGYGNHFSHDKVGGKQVVQTELDSGLHHDNLANTNGELGFDWERWDSVFGQYSGFTDLMEDVTWTDYVDE</sequence>